<evidence type="ECO:0000256" key="1">
    <source>
        <dbReference type="SAM" id="MobiDB-lite"/>
    </source>
</evidence>
<name>A0A8H7YFC7_AJECA</name>
<dbReference type="Proteomes" id="UP000670092">
    <property type="component" value="Unassembled WGS sequence"/>
</dbReference>
<proteinExistence type="predicted"/>
<reference evidence="2 3" key="1">
    <citation type="submission" date="2021-01" db="EMBL/GenBank/DDBJ databases">
        <title>Chromosome-level genome assembly of a human fungal pathogen reveals clustering of transcriptionally co-regulated genes.</title>
        <authorList>
            <person name="Voorhies M."/>
            <person name="Cohen S."/>
            <person name="Shea T.P."/>
            <person name="Petrus S."/>
            <person name="Munoz J.F."/>
            <person name="Poplawski S."/>
            <person name="Goldman W.E."/>
            <person name="Michael T."/>
            <person name="Cuomo C.A."/>
            <person name="Sil A."/>
            <person name="Beyhan S."/>
        </authorList>
    </citation>
    <scope>NUCLEOTIDE SEQUENCE [LARGE SCALE GENOMIC DNA]</scope>
    <source>
        <strain evidence="2 3">G184AR</strain>
    </source>
</reference>
<feature type="compositionally biased region" description="Polar residues" evidence="1">
    <location>
        <begin position="44"/>
        <end position="61"/>
    </location>
</feature>
<protein>
    <submittedName>
        <fullName evidence="2">Uncharacterized protein</fullName>
    </submittedName>
</protein>
<organism evidence="2 3">
    <name type="scientific">Ajellomyces capsulatus</name>
    <name type="common">Darling's disease fungus</name>
    <name type="synonym">Histoplasma capsulatum</name>
    <dbReference type="NCBI Taxonomy" id="5037"/>
    <lineage>
        <taxon>Eukaryota</taxon>
        <taxon>Fungi</taxon>
        <taxon>Dikarya</taxon>
        <taxon>Ascomycota</taxon>
        <taxon>Pezizomycotina</taxon>
        <taxon>Eurotiomycetes</taxon>
        <taxon>Eurotiomycetidae</taxon>
        <taxon>Onygenales</taxon>
        <taxon>Ajellomycetaceae</taxon>
        <taxon>Histoplasma</taxon>
    </lineage>
</organism>
<accession>A0A8H7YFC7</accession>
<gene>
    <name evidence="2" type="ORF">I7I52_12074</name>
</gene>
<dbReference type="AlphaFoldDB" id="A0A8H7YFC7"/>
<evidence type="ECO:0000313" key="3">
    <source>
        <dbReference type="Proteomes" id="UP000670092"/>
    </source>
</evidence>
<dbReference type="EMBL" id="JAEVHI010000006">
    <property type="protein sequence ID" value="KAG5288554.1"/>
    <property type="molecule type" value="Genomic_DNA"/>
</dbReference>
<comment type="caution">
    <text evidence="2">The sequence shown here is derived from an EMBL/GenBank/DDBJ whole genome shotgun (WGS) entry which is preliminary data.</text>
</comment>
<evidence type="ECO:0000313" key="2">
    <source>
        <dbReference type="EMBL" id="KAG5288554.1"/>
    </source>
</evidence>
<dbReference type="VEuPathDB" id="FungiDB:I7I52_12074"/>
<feature type="region of interest" description="Disordered" evidence="1">
    <location>
        <begin position="44"/>
        <end position="72"/>
    </location>
</feature>
<sequence>MKPLHFYEAITCNNLFNNYFFCKIISSSIHFDTLIPSTTNQMPVSTQATNCEETPENQRTPDTFPASIITQG</sequence>